<dbReference type="GO" id="GO:0022857">
    <property type="term" value="F:transmembrane transporter activity"/>
    <property type="evidence" value="ECO:0007669"/>
    <property type="project" value="InterPro"/>
</dbReference>
<dbReference type="GeneID" id="57275811"/>
<comment type="similarity">
    <text evidence="7">Belongs to the drug/metabolite transporter (DMT) superfamily. Small multidrug resistance (SMR) (TC 2.A.7.1) family.</text>
</comment>
<dbReference type="SUPFAM" id="SSF103481">
    <property type="entry name" value="Multidrug resistance efflux transporter EmrE"/>
    <property type="match status" value="1"/>
</dbReference>
<evidence type="ECO:0000313" key="12">
    <source>
        <dbReference type="Proteomes" id="UP000076405"/>
    </source>
</evidence>
<feature type="transmembrane region" description="Helical" evidence="8">
    <location>
        <begin position="57"/>
        <end position="78"/>
    </location>
</feature>
<dbReference type="OrthoDB" id="21828at2"/>
<dbReference type="InterPro" id="IPR000390">
    <property type="entry name" value="Small_drug/metabolite_transptr"/>
</dbReference>
<sequence length="105" mass="11312">MGYLYLGIAVIGELLGTNLLKASNGFTRIGFSIGSLLAYALCFYFLSIAMRTINLSIAYAIWAGVGIVATTVLSVLIWHEQINLTIILGIILIVVGSILLNLHVE</sequence>
<dbReference type="RefSeq" id="WP_046872243.1">
    <property type="nucleotide sequence ID" value="NZ_BAAAXI010000150.1"/>
</dbReference>
<dbReference type="PANTHER" id="PTHR30561">
    <property type="entry name" value="SMR FAMILY PROTON-DEPENDENT DRUG EFFLUX TRANSPORTER SUGE"/>
    <property type="match status" value="1"/>
</dbReference>
<keyword evidence="11" id="KW-1185">Reference proteome</keyword>
<dbReference type="PANTHER" id="PTHR30561:SF1">
    <property type="entry name" value="MULTIDRUG TRANSPORTER EMRE"/>
    <property type="match status" value="1"/>
</dbReference>
<evidence type="ECO:0000256" key="7">
    <source>
        <dbReference type="RuleBase" id="RU003942"/>
    </source>
</evidence>
<dbReference type="InterPro" id="IPR037185">
    <property type="entry name" value="EmrE-like"/>
</dbReference>
<keyword evidence="2" id="KW-0813">Transport</keyword>
<accession>A0A0R2HBC3</accession>
<dbReference type="EMBL" id="CP012288">
    <property type="protein sequence ID" value="AMV66475.1"/>
    <property type="molecule type" value="Genomic_DNA"/>
</dbReference>
<protein>
    <submittedName>
        <fullName evidence="9">Ethidium bromide-methyl viologen resistance protein EmrE</fullName>
    </submittedName>
</protein>
<proteinExistence type="inferred from homology"/>
<keyword evidence="6 8" id="KW-0472">Membrane</keyword>
<dbReference type="AlphaFoldDB" id="A0A0R2HBC3"/>
<dbReference type="GO" id="GO:0005886">
    <property type="term" value="C:plasma membrane"/>
    <property type="evidence" value="ECO:0007669"/>
    <property type="project" value="UniProtKB-SubCell"/>
</dbReference>
<dbReference type="InterPro" id="IPR045324">
    <property type="entry name" value="Small_multidrug_res"/>
</dbReference>
<gene>
    <name evidence="9" type="ORF">ADU70_2119</name>
    <name evidence="10" type="ORF">ADU72_0530</name>
</gene>
<evidence type="ECO:0000256" key="2">
    <source>
        <dbReference type="ARBA" id="ARBA00022448"/>
    </source>
</evidence>
<dbReference type="EMBL" id="CP012275">
    <property type="protein sequence ID" value="AMV63585.1"/>
    <property type="molecule type" value="Genomic_DNA"/>
</dbReference>
<reference evidence="11 12" key="1">
    <citation type="journal article" date="2016" name="PLoS ONE">
        <title>The Identification of Novel Diagnostic Marker Genes for the Detection of Beer Spoiling Pediococcus damnosus Strains Using the BlAst Diagnostic Gene findEr.</title>
        <authorList>
            <person name="Behr J."/>
            <person name="Geissler A.J."/>
            <person name="Schmid J."/>
            <person name="Zehe A."/>
            <person name="Vogel R.F."/>
        </authorList>
    </citation>
    <scope>NUCLEOTIDE SEQUENCE [LARGE SCALE GENOMIC DNA]</scope>
    <source>
        <strain evidence="9 12">TMW 2.1533</strain>
        <strain evidence="10 11">TMW 2.1535</strain>
    </source>
</reference>
<name>A0A0R2HBC3_9LACO</name>
<evidence type="ECO:0000313" key="10">
    <source>
        <dbReference type="EMBL" id="AMV66475.1"/>
    </source>
</evidence>
<comment type="subcellular location">
    <subcellularLocation>
        <location evidence="1 7">Cell membrane</location>
        <topology evidence="1 7">Multi-pass membrane protein</topology>
    </subcellularLocation>
</comment>
<evidence type="ECO:0000313" key="11">
    <source>
        <dbReference type="Proteomes" id="UP000076244"/>
    </source>
</evidence>
<dbReference type="FunFam" id="1.10.3730.20:FF:000001">
    <property type="entry name" value="Quaternary ammonium compound resistance transporter SugE"/>
    <property type="match status" value="1"/>
</dbReference>
<feature type="transmembrane region" description="Helical" evidence="8">
    <location>
        <begin position="29"/>
        <end position="50"/>
    </location>
</feature>
<dbReference type="KEGG" id="pdm:ADU72_0530"/>
<evidence type="ECO:0000256" key="6">
    <source>
        <dbReference type="ARBA" id="ARBA00023136"/>
    </source>
</evidence>
<feature type="transmembrane region" description="Helical" evidence="8">
    <location>
        <begin position="84"/>
        <end position="104"/>
    </location>
</feature>
<evidence type="ECO:0000256" key="8">
    <source>
        <dbReference type="SAM" id="Phobius"/>
    </source>
</evidence>
<organism evidence="9 12">
    <name type="scientific">Pediococcus damnosus</name>
    <dbReference type="NCBI Taxonomy" id="51663"/>
    <lineage>
        <taxon>Bacteria</taxon>
        <taxon>Bacillati</taxon>
        <taxon>Bacillota</taxon>
        <taxon>Bacilli</taxon>
        <taxon>Lactobacillales</taxon>
        <taxon>Lactobacillaceae</taxon>
        <taxon>Pediococcus</taxon>
    </lineage>
</organism>
<keyword evidence="3" id="KW-1003">Cell membrane</keyword>
<dbReference type="Proteomes" id="UP000076405">
    <property type="component" value="Chromosome"/>
</dbReference>
<dbReference type="Gene3D" id="1.10.3730.20">
    <property type="match status" value="1"/>
</dbReference>
<keyword evidence="4 7" id="KW-0812">Transmembrane</keyword>
<dbReference type="Proteomes" id="UP000076244">
    <property type="component" value="Chromosome"/>
</dbReference>
<evidence type="ECO:0000256" key="5">
    <source>
        <dbReference type="ARBA" id="ARBA00022989"/>
    </source>
</evidence>
<evidence type="ECO:0000256" key="3">
    <source>
        <dbReference type="ARBA" id="ARBA00022475"/>
    </source>
</evidence>
<keyword evidence="5 8" id="KW-1133">Transmembrane helix</keyword>
<evidence type="ECO:0000256" key="4">
    <source>
        <dbReference type="ARBA" id="ARBA00022692"/>
    </source>
</evidence>
<evidence type="ECO:0000256" key="1">
    <source>
        <dbReference type="ARBA" id="ARBA00004651"/>
    </source>
</evidence>
<dbReference type="Pfam" id="PF00893">
    <property type="entry name" value="Multi_Drug_Res"/>
    <property type="match status" value="1"/>
</dbReference>
<evidence type="ECO:0000313" key="9">
    <source>
        <dbReference type="EMBL" id="AMV63585.1"/>
    </source>
</evidence>